<dbReference type="PANTHER" id="PTHR43046:SF12">
    <property type="entry name" value="GDP-MANNOSE MANNOSYL HYDROLASE"/>
    <property type="match status" value="1"/>
</dbReference>
<sequence>MTSPLGDEWPLDAEGYPHREAARVLLFDGAGRLLLARGHDADQPGRSWWFTIGGGIMPGEGPRQAAVRELEEETGIRVAPDCLEGPVAYRSAEFDFLAVTARQDEWFFLARTTSVDLSSRGWTELEKDVIDEQRWWDLDELEEAMKDPDLEVYPRRLVALARRWIAGWDGGVTRIIEREY</sequence>
<dbReference type="PROSITE" id="PS00893">
    <property type="entry name" value="NUDIX_BOX"/>
    <property type="match status" value="1"/>
</dbReference>
<dbReference type="Pfam" id="PF00293">
    <property type="entry name" value="NUDIX"/>
    <property type="match status" value="1"/>
</dbReference>
<dbReference type="CDD" id="cd04685">
    <property type="entry name" value="NUDIX_Hydrolase"/>
    <property type="match status" value="1"/>
</dbReference>
<comment type="cofactor">
    <cofactor evidence="1">
        <name>Mg(2+)</name>
        <dbReference type="ChEBI" id="CHEBI:18420"/>
    </cofactor>
</comment>
<name>A0A923E544_9ACTO</name>
<feature type="domain" description="Nudix hydrolase" evidence="4">
    <location>
        <begin position="17"/>
        <end position="158"/>
    </location>
</feature>
<protein>
    <submittedName>
        <fullName evidence="5">8-oxo-dGTP pyrophosphatase MutT (NUDIX family)</fullName>
    </submittedName>
</protein>
<dbReference type="Gene3D" id="3.90.79.10">
    <property type="entry name" value="Nucleoside Triphosphate Pyrophosphohydrolase"/>
    <property type="match status" value="1"/>
</dbReference>
<gene>
    <name evidence="5" type="ORF">HD592_001335</name>
</gene>
<dbReference type="EMBL" id="JACHMK010000001">
    <property type="protein sequence ID" value="MBB6334770.1"/>
    <property type="molecule type" value="Genomic_DNA"/>
</dbReference>
<evidence type="ECO:0000256" key="2">
    <source>
        <dbReference type="ARBA" id="ARBA00022801"/>
    </source>
</evidence>
<evidence type="ECO:0000256" key="3">
    <source>
        <dbReference type="ARBA" id="ARBA00022842"/>
    </source>
</evidence>
<dbReference type="RefSeq" id="WP_184452746.1">
    <property type="nucleotide sequence ID" value="NZ_JACHMK010000001.1"/>
</dbReference>
<proteinExistence type="predicted"/>
<dbReference type="GO" id="GO:0016787">
    <property type="term" value="F:hydrolase activity"/>
    <property type="evidence" value="ECO:0007669"/>
    <property type="project" value="UniProtKB-KW"/>
</dbReference>
<dbReference type="GeneID" id="85979440"/>
<evidence type="ECO:0000313" key="5">
    <source>
        <dbReference type="EMBL" id="MBB6334770.1"/>
    </source>
</evidence>
<dbReference type="PANTHER" id="PTHR43046">
    <property type="entry name" value="GDP-MANNOSE MANNOSYL HYDROLASE"/>
    <property type="match status" value="1"/>
</dbReference>
<keyword evidence="3" id="KW-0460">Magnesium</keyword>
<dbReference type="AlphaFoldDB" id="A0A923E544"/>
<reference evidence="5" key="1">
    <citation type="submission" date="2020-08" db="EMBL/GenBank/DDBJ databases">
        <title>Sequencing the genomes of 1000 actinobacteria strains.</title>
        <authorList>
            <person name="Klenk H.-P."/>
        </authorList>
    </citation>
    <scope>NUCLEOTIDE SEQUENCE</scope>
    <source>
        <strain evidence="5">DSM 10695</strain>
    </source>
</reference>
<evidence type="ECO:0000313" key="6">
    <source>
        <dbReference type="Proteomes" id="UP000617426"/>
    </source>
</evidence>
<organism evidence="5 6">
    <name type="scientific">Schaalia hyovaginalis</name>
    <dbReference type="NCBI Taxonomy" id="29316"/>
    <lineage>
        <taxon>Bacteria</taxon>
        <taxon>Bacillati</taxon>
        <taxon>Actinomycetota</taxon>
        <taxon>Actinomycetes</taxon>
        <taxon>Actinomycetales</taxon>
        <taxon>Actinomycetaceae</taxon>
        <taxon>Schaalia</taxon>
    </lineage>
</organism>
<comment type="caution">
    <text evidence="5">The sequence shown here is derived from an EMBL/GenBank/DDBJ whole genome shotgun (WGS) entry which is preliminary data.</text>
</comment>
<keyword evidence="6" id="KW-1185">Reference proteome</keyword>
<dbReference type="InterPro" id="IPR000086">
    <property type="entry name" value="NUDIX_hydrolase_dom"/>
</dbReference>
<dbReference type="PROSITE" id="PS51462">
    <property type="entry name" value="NUDIX"/>
    <property type="match status" value="1"/>
</dbReference>
<dbReference type="SUPFAM" id="SSF55811">
    <property type="entry name" value="Nudix"/>
    <property type="match status" value="1"/>
</dbReference>
<evidence type="ECO:0000256" key="1">
    <source>
        <dbReference type="ARBA" id="ARBA00001946"/>
    </source>
</evidence>
<keyword evidence="2" id="KW-0378">Hydrolase</keyword>
<dbReference type="InterPro" id="IPR015797">
    <property type="entry name" value="NUDIX_hydrolase-like_dom_sf"/>
</dbReference>
<dbReference type="Proteomes" id="UP000617426">
    <property type="component" value="Unassembled WGS sequence"/>
</dbReference>
<accession>A0A923E544</accession>
<dbReference type="InterPro" id="IPR020084">
    <property type="entry name" value="NUDIX_hydrolase_CS"/>
</dbReference>
<evidence type="ECO:0000259" key="4">
    <source>
        <dbReference type="PROSITE" id="PS51462"/>
    </source>
</evidence>